<evidence type="ECO:0000313" key="1">
    <source>
        <dbReference type="EnsemblMetazoa" id="Aqu2.1.05177_001"/>
    </source>
</evidence>
<sequence length="443" mass="48959">MLHAGERSKSGPSNITFNYCVFAGNKAFFGAGVALKIAGSELNTINQSSISFKNSLWLLNSGSAVDISQQVQNQMDNTFYSIPEFENCLFKFNSGSRTNTTGYKATFLITKIQVSFKGNNYFQQNRDTGLKIVSAIVTISENSSMTFENNRGSPAGAIALTGFSRIRYNNNVIFNFTENNGSTVGAIYYSSQDPHVFFSSHICFVKSSKRNPSNVTFYFTGNNPTTIFVTGLHSCRYACTKDDNKIPQNPFTNSSNNCLGQFYFNDSNKLHVVTEASSSKVVVKKISFTPGKGKKLPVTFLDDLGQDITEITTYYPQITTNYPHAGYTDKKITITSKIVGNNRLKLVGHPTAGNLTNLTLNVQGLRDYSVQIPIELLPCPTGYVLDESLECRCSAILDSEQWYNGITGCNETKMSVFLLPDYWLGYIGKADDLKISDSLYSGQ</sequence>
<dbReference type="EnsemblMetazoa" id="Aqu2.1.05177_001">
    <property type="protein sequence ID" value="Aqu2.1.05177_001"/>
    <property type="gene ID" value="Aqu2.1.05177"/>
</dbReference>
<protein>
    <submittedName>
        <fullName evidence="1">Uncharacterized protein</fullName>
    </submittedName>
</protein>
<reference evidence="1" key="1">
    <citation type="submission" date="2017-05" db="UniProtKB">
        <authorList>
            <consortium name="EnsemblMetazoa"/>
        </authorList>
    </citation>
    <scope>IDENTIFICATION</scope>
</reference>
<dbReference type="InParanoid" id="A0A1X7SSQ3"/>
<name>A0A1X7SSQ3_AMPQE</name>
<dbReference type="AlphaFoldDB" id="A0A1X7SSQ3"/>
<organism evidence="1">
    <name type="scientific">Amphimedon queenslandica</name>
    <name type="common">Sponge</name>
    <dbReference type="NCBI Taxonomy" id="400682"/>
    <lineage>
        <taxon>Eukaryota</taxon>
        <taxon>Metazoa</taxon>
        <taxon>Porifera</taxon>
        <taxon>Demospongiae</taxon>
        <taxon>Heteroscleromorpha</taxon>
        <taxon>Haplosclerida</taxon>
        <taxon>Niphatidae</taxon>
        <taxon>Amphimedon</taxon>
    </lineage>
</organism>
<proteinExistence type="predicted"/>
<accession>A0A1X7SSQ3</accession>